<feature type="compositionally biased region" description="Basic and acidic residues" evidence="1">
    <location>
        <begin position="74"/>
        <end position="88"/>
    </location>
</feature>
<feature type="region of interest" description="Disordered" evidence="1">
    <location>
        <begin position="35"/>
        <end position="88"/>
    </location>
</feature>
<gene>
    <name evidence="2" type="ORF">HU200_015889</name>
</gene>
<keyword evidence="3" id="KW-1185">Reference proteome</keyword>
<protein>
    <submittedName>
        <fullName evidence="2">Uncharacterized protein</fullName>
    </submittedName>
</protein>
<organism evidence="2 3">
    <name type="scientific">Digitaria exilis</name>
    <dbReference type="NCBI Taxonomy" id="1010633"/>
    <lineage>
        <taxon>Eukaryota</taxon>
        <taxon>Viridiplantae</taxon>
        <taxon>Streptophyta</taxon>
        <taxon>Embryophyta</taxon>
        <taxon>Tracheophyta</taxon>
        <taxon>Spermatophyta</taxon>
        <taxon>Magnoliopsida</taxon>
        <taxon>Liliopsida</taxon>
        <taxon>Poales</taxon>
        <taxon>Poaceae</taxon>
        <taxon>PACMAD clade</taxon>
        <taxon>Panicoideae</taxon>
        <taxon>Panicodae</taxon>
        <taxon>Paniceae</taxon>
        <taxon>Anthephorinae</taxon>
        <taxon>Digitaria</taxon>
    </lineage>
</organism>
<evidence type="ECO:0000313" key="2">
    <source>
        <dbReference type="EMBL" id="KAF8731941.1"/>
    </source>
</evidence>
<name>A0A835F966_9POAL</name>
<dbReference type="EMBL" id="JACEFO010001605">
    <property type="protein sequence ID" value="KAF8731941.1"/>
    <property type="molecule type" value="Genomic_DNA"/>
</dbReference>
<evidence type="ECO:0000313" key="3">
    <source>
        <dbReference type="Proteomes" id="UP000636709"/>
    </source>
</evidence>
<proteinExistence type="predicted"/>
<sequence length="88" mass="9636">MLFLEETVPPPPARVPVAWLGGEVRDEFLRFLEESRRQGEEHGRAARDGGADADGHAVDDDNRSFVDDDGGPVEEDRTTTRAKAEASS</sequence>
<reference evidence="2" key="1">
    <citation type="submission" date="2020-07" db="EMBL/GenBank/DDBJ databases">
        <title>Genome sequence and genetic diversity analysis of an under-domesticated orphan crop, white fonio (Digitaria exilis).</title>
        <authorList>
            <person name="Bennetzen J.L."/>
            <person name="Chen S."/>
            <person name="Ma X."/>
            <person name="Wang X."/>
            <person name="Yssel A.E.J."/>
            <person name="Chaluvadi S.R."/>
            <person name="Johnson M."/>
            <person name="Gangashetty P."/>
            <person name="Hamidou F."/>
            <person name="Sanogo M.D."/>
            <person name="Zwaenepoel A."/>
            <person name="Wallace J."/>
            <person name="Van De Peer Y."/>
            <person name="Van Deynze A."/>
        </authorList>
    </citation>
    <scope>NUCLEOTIDE SEQUENCE</scope>
    <source>
        <tissue evidence="2">Leaves</tissue>
    </source>
</reference>
<evidence type="ECO:0000256" key="1">
    <source>
        <dbReference type="SAM" id="MobiDB-lite"/>
    </source>
</evidence>
<accession>A0A835F966</accession>
<dbReference type="Proteomes" id="UP000636709">
    <property type="component" value="Unassembled WGS sequence"/>
</dbReference>
<feature type="compositionally biased region" description="Basic and acidic residues" evidence="1">
    <location>
        <begin position="35"/>
        <end position="66"/>
    </location>
</feature>
<dbReference type="AlphaFoldDB" id="A0A835F966"/>
<comment type="caution">
    <text evidence="2">The sequence shown here is derived from an EMBL/GenBank/DDBJ whole genome shotgun (WGS) entry which is preliminary data.</text>
</comment>